<dbReference type="Pfam" id="PF06985">
    <property type="entry name" value="HET"/>
    <property type="match status" value="1"/>
</dbReference>
<comment type="caution">
    <text evidence="3">The sequence shown here is derived from an EMBL/GenBank/DDBJ whole genome shotgun (WGS) entry which is preliminary data.</text>
</comment>
<dbReference type="InterPro" id="IPR010730">
    <property type="entry name" value="HET"/>
</dbReference>
<organism evidence="3 4">
    <name type="scientific">Parathielavia appendiculata</name>
    <dbReference type="NCBI Taxonomy" id="2587402"/>
    <lineage>
        <taxon>Eukaryota</taxon>
        <taxon>Fungi</taxon>
        <taxon>Dikarya</taxon>
        <taxon>Ascomycota</taxon>
        <taxon>Pezizomycotina</taxon>
        <taxon>Sordariomycetes</taxon>
        <taxon>Sordariomycetidae</taxon>
        <taxon>Sordariales</taxon>
        <taxon>Chaetomiaceae</taxon>
        <taxon>Parathielavia</taxon>
    </lineage>
</organism>
<dbReference type="RefSeq" id="XP_062642591.1">
    <property type="nucleotide sequence ID" value="XM_062797266.1"/>
</dbReference>
<sequence>MTPPSGPSASGYLTDEEDSISIFLREAQRTILLCRYAQTSTPAETEYAALLSEAVERLLSAVQWLAKITTGSVNDAPWFHKAELFLSQLNARLDPDNSRTASPRAEALAVRWRLTSDEVTDFVRQSDNLHLTLPGLSYKGSRDEEYPLTRAAPPRSLVDKLDGARTPRYRLEGVSPRAPPTLLINKLHAIRNRHFPPPQLGPWVDLSRVRRWLEHCDSHHVAHCQLSTSSEQLFSDLPRRLIDVQRRCLVSAEPRQRYAALSYVWGVAPSSMALRRNIDLLQQDGALNSTTWARSVGGDDVTQQFPMTIRHAMELTQQLGERLLWVDALCIVQDDDEERQHQLNRMGSIYANAYVTIVAAGGTALSGLRGIEGATPPMTRTVTTPYYLGHGREDHVCQEIQRSHRRLQTSAWSQRGWTFQEQIFSRRLLILDHTSVTWECHCAVWLEGMEPVEGQCQDNRAVVAQGFSFSAQPNLGEYARHATEFNRRELTYPEDALDAFAGILAVLSGTSFARGFICGLPVLFFDAALLWYNKTPLTRRRPRRQPTVDATSASANVLRPSWTWAAWQGAVEFVDANIDLAGASPDAENKLVTRYSYPARWLYQYSLVSWNYRANSGEDWKPIPSLFAERRLSRCNEEATEPTSPTTRGNHAADAQEHRNEAQVAESGIAPTLDGSHLLLAYPSRAFFHVQQVFGQATVLLADASGGCVGSLTSCGKPDKEAYSLPHPPCEVVAVSVSSLNGEESYDVLWIEWEGRIAYRRGVGRIRKPAWEAKKAERIELILG</sequence>
<dbReference type="PANTHER" id="PTHR33112:SF12">
    <property type="entry name" value="HETEROKARYON INCOMPATIBILITY DOMAIN-CONTAINING PROTEIN"/>
    <property type="match status" value="1"/>
</dbReference>
<dbReference type="GeneID" id="87834033"/>
<dbReference type="Proteomes" id="UP001302602">
    <property type="component" value="Unassembled WGS sequence"/>
</dbReference>
<proteinExistence type="predicted"/>
<evidence type="ECO:0000256" key="1">
    <source>
        <dbReference type="SAM" id="MobiDB-lite"/>
    </source>
</evidence>
<reference evidence="3" key="2">
    <citation type="submission" date="2023-05" db="EMBL/GenBank/DDBJ databases">
        <authorList>
            <consortium name="Lawrence Berkeley National Laboratory"/>
            <person name="Steindorff A."/>
            <person name="Hensen N."/>
            <person name="Bonometti L."/>
            <person name="Westerberg I."/>
            <person name="Brannstrom I.O."/>
            <person name="Guillou S."/>
            <person name="Cros-Aarteil S."/>
            <person name="Calhoun S."/>
            <person name="Haridas S."/>
            <person name="Kuo A."/>
            <person name="Mondo S."/>
            <person name="Pangilinan J."/>
            <person name="Riley R."/>
            <person name="Labutti K."/>
            <person name="Andreopoulos B."/>
            <person name="Lipzen A."/>
            <person name="Chen C."/>
            <person name="Yanf M."/>
            <person name="Daum C."/>
            <person name="Ng V."/>
            <person name="Clum A."/>
            <person name="Ohm R."/>
            <person name="Martin F."/>
            <person name="Silar P."/>
            <person name="Natvig D."/>
            <person name="Lalanne C."/>
            <person name="Gautier V."/>
            <person name="Ament-Velasquez S.L."/>
            <person name="Kruys A."/>
            <person name="Hutchinson M.I."/>
            <person name="Powell A.J."/>
            <person name="Barry K."/>
            <person name="Miller A.N."/>
            <person name="Grigoriev I.V."/>
            <person name="Debuchy R."/>
            <person name="Gladieux P."/>
            <person name="Thoren M.H."/>
            <person name="Johannesson H."/>
        </authorList>
    </citation>
    <scope>NUCLEOTIDE SEQUENCE</scope>
    <source>
        <strain evidence="3">CBS 731.68</strain>
    </source>
</reference>
<gene>
    <name evidence="3" type="ORF">N657DRAFT_694159</name>
</gene>
<dbReference type="EMBL" id="MU853259">
    <property type="protein sequence ID" value="KAK4118818.1"/>
    <property type="molecule type" value="Genomic_DNA"/>
</dbReference>
<evidence type="ECO:0000313" key="3">
    <source>
        <dbReference type="EMBL" id="KAK4118818.1"/>
    </source>
</evidence>
<reference evidence="3" key="1">
    <citation type="journal article" date="2023" name="Mol. Phylogenet. Evol.">
        <title>Genome-scale phylogeny and comparative genomics of the fungal order Sordariales.</title>
        <authorList>
            <person name="Hensen N."/>
            <person name="Bonometti L."/>
            <person name="Westerberg I."/>
            <person name="Brannstrom I.O."/>
            <person name="Guillou S."/>
            <person name="Cros-Aarteil S."/>
            <person name="Calhoun S."/>
            <person name="Haridas S."/>
            <person name="Kuo A."/>
            <person name="Mondo S."/>
            <person name="Pangilinan J."/>
            <person name="Riley R."/>
            <person name="LaButti K."/>
            <person name="Andreopoulos B."/>
            <person name="Lipzen A."/>
            <person name="Chen C."/>
            <person name="Yan M."/>
            <person name="Daum C."/>
            <person name="Ng V."/>
            <person name="Clum A."/>
            <person name="Steindorff A."/>
            <person name="Ohm R.A."/>
            <person name="Martin F."/>
            <person name="Silar P."/>
            <person name="Natvig D.O."/>
            <person name="Lalanne C."/>
            <person name="Gautier V."/>
            <person name="Ament-Velasquez S.L."/>
            <person name="Kruys A."/>
            <person name="Hutchinson M.I."/>
            <person name="Powell A.J."/>
            <person name="Barry K."/>
            <person name="Miller A.N."/>
            <person name="Grigoriev I.V."/>
            <person name="Debuchy R."/>
            <person name="Gladieux P."/>
            <person name="Hiltunen Thoren M."/>
            <person name="Johannesson H."/>
        </authorList>
    </citation>
    <scope>NUCLEOTIDE SEQUENCE</scope>
    <source>
        <strain evidence="3">CBS 731.68</strain>
    </source>
</reference>
<name>A0AAN6TQM7_9PEZI</name>
<evidence type="ECO:0000313" key="4">
    <source>
        <dbReference type="Proteomes" id="UP001302602"/>
    </source>
</evidence>
<dbReference type="PANTHER" id="PTHR33112">
    <property type="entry name" value="DOMAIN PROTEIN, PUTATIVE-RELATED"/>
    <property type="match status" value="1"/>
</dbReference>
<keyword evidence="4" id="KW-1185">Reference proteome</keyword>
<feature type="domain" description="Heterokaryon incompatibility" evidence="2">
    <location>
        <begin position="258"/>
        <end position="421"/>
    </location>
</feature>
<evidence type="ECO:0000259" key="2">
    <source>
        <dbReference type="Pfam" id="PF06985"/>
    </source>
</evidence>
<accession>A0AAN6TQM7</accession>
<feature type="region of interest" description="Disordered" evidence="1">
    <location>
        <begin position="636"/>
        <end position="664"/>
    </location>
</feature>
<dbReference type="AlphaFoldDB" id="A0AAN6TQM7"/>
<protein>
    <submittedName>
        <fullName evidence="3">HET-domain-containing protein</fullName>
    </submittedName>
</protein>